<dbReference type="SUPFAM" id="SSF53335">
    <property type="entry name" value="S-adenosyl-L-methionine-dependent methyltransferases"/>
    <property type="match status" value="1"/>
</dbReference>
<feature type="domain" description="O-methyltransferase C-terminal" evidence="5">
    <location>
        <begin position="171"/>
        <end position="373"/>
    </location>
</feature>
<evidence type="ECO:0000256" key="1">
    <source>
        <dbReference type="ARBA" id="ARBA00022603"/>
    </source>
</evidence>
<dbReference type="Pfam" id="PF08100">
    <property type="entry name" value="Dimerisation"/>
    <property type="match status" value="1"/>
</dbReference>
<dbReference type="InterPro" id="IPR012967">
    <property type="entry name" value="COMT_dimerisation"/>
</dbReference>
<sequence length="400" mass="45108">MSKMSDSVKTFLQAANGVADSVENEHDRVRVRSALYELVGKIESPWETLVRLSLSQPMTSAALKVLGDLQLFERWQQNGNSPMTIAQLAGLTNGCDAALLHRLLRLLAANHLVEMTPDGKYKPTQFCMKLAEPDFGITAEFYRRYFIPMCNHMPEFFAKTGYQNPRRSRATIFDSAFNYGGGLFKYLEEHPDQGETFNVVQKTSTSIQTRWTSIYPSHKLLDYNPKLPLLVDVGGSAGQDIQCFYEKHPETASGLYLEDLPAVLADEASVVARGINKVPYDFFTPQPIKHARAYYMHQILHDWPDRLARKILEMQKTAMRPGYSRILIHDHVMNDDGPVHPHAASFDMGMMAFGSAQERTEKEWEALITSAGLRIVKIWRIASAAQGVIEVDLPLGRSKL</sequence>
<dbReference type="InterPro" id="IPR036388">
    <property type="entry name" value="WH-like_DNA-bd_sf"/>
</dbReference>
<evidence type="ECO:0000313" key="8">
    <source>
        <dbReference type="Proteomes" id="UP000310108"/>
    </source>
</evidence>
<comment type="caution">
    <text evidence="7">The sequence shown here is derived from an EMBL/GenBank/DDBJ whole genome shotgun (WGS) entry which is preliminary data.</text>
</comment>
<evidence type="ECO:0000259" key="5">
    <source>
        <dbReference type="Pfam" id="PF00891"/>
    </source>
</evidence>
<name>A0A4U6XK81_9PEZI</name>
<accession>A0A4U6XK81</accession>
<evidence type="ECO:0000256" key="3">
    <source>
        <dbReference type="ARBA" id="ARBA00022691"/>
    </source>
</evidence>
<dbReference type="GO" id="GO:0032259">
    <property type="term" value="P:methylation"/>
    <property type="evidence" value="ECO:0007669"/>
    <property type="project" value="UniProtKB-KW"/>
</dbReference>
<dbReference type="InterPro" id="IPR029063">
    <property type="entry name" value="SAM-dependent_MTases_sf"/>
</dbReference>
<keyword evidence="1 7" id="KW-0489">Methyltransferase</keyword>
<dbReference type="PIRSF" id="PIRSF005739">
    <property type="entry name" value="O-mtase"/>
    <property type="match status" value="1"/>
</dbReference>
<evidence type="ECO:0000259" key="6">
    <source>
        <dbReference type="Pfam" id="PF08100"/>
    </source>
</evidence>
<dbReference type="InterPro" id="IPR001077">
    <property type="entry name" value="COMT_C"/>
</dbReference>
<dbReference type="GO" id="GO:0046983">
    <property type="term" value="F:protein dimerization activity"/>
    <property type="evidence" value="ECO:0007669"/>
    <property type="project" value="InterPro"/>
</dbReference>
<reference evidence="7 8" key="1">
    <citation type="journal article" date="2019" name="PLoS ONE">
        <title>Comparative genome analysis indicates high evolutionary potential of pathogenicity genes in Colletotrichum tanaceti.</title>
        <authorList>
            <person name="Lelwala R.V."/>
            <person name="Korhonen P.K."/>
            <person name="Young N.D."/>
            <person name="Scott J.B."/>
            <person name="Ades P.A."/>
            <person name="Gasser R.B."/>
            <person name="Taylor P.W.J."/>
        </authorList>
    </citation>
    <scope>NUCLEOTIDE SEQUENCE [LARGE SCALE GENOMIC DNA]</scope>
    <source>
        <strain evidence="7">BRIP57314</strain>
    </source>
</reference>
<dbReference type="Gene3D" id="1.10.10.10">
    <property type="entry name" value="Winged helix-like DNA-binding domain superfamily/Winged helix DNA-binding domain"/>
    <property type="match status" value="1"/>
</dbReference>
<evidence type="ECO:0000256" key="2">
    <source>
        <dbReference type="ARBA" id="ARBA00022679"/>
    </source>
</evidence>
<keyword evidence="8" id="KW-1185">Reference proteome</keyword>
<organism evidence="7 8">
    <name type="scientific">Colletotrichum tanaceti</name>
    <dbReference type="NCBI Taxonomy" id="1306861"/>
    <lineage>
        <taxon>Eukaryota</taxon>
        <taxon>Fungi</taxon>
        <taxon>Dikarya</taxon>
        <taxon>Ascomycota</taxon>
        <taxon>Pezizomycotina</taxon>
        <taxon>Sordariomycetes</taxon>
        <taxon>Hypocreomycetidae</taxon>
        <taxon>Glomerellales</taxon>
        <taxon>Glomerellaceae</taxon>
        <taxon>Colletotrichum</taxon>
        <taxon>Colletotrichum destructivum species complex</taxon>
    </lineage>
</organism>
<keyword evidence="2 7" id="KW-0808">Transferase</keyword>
<dbReference type="PROSITE" id="PS51683">
    <property type="entry name" value="SAM_OMT_II"/>
    <property type="match status" value="1"/>
</dbReference>
<proteinExistence type="predicted"/>
<feature type="active site" description="Proton acceptor" evidence="4">
    <location>
        <position position="301"/>
    </location>
</feature>
<keyword evidence="3" id="KW-0949">S-adenosyl-L-methionine</keyword>
<dbReference type="Pfam" id="PF00891">
    <property type="entry name" value="Methyltransf_2"/>
    <property type="match status" value="1"/>
</dbReference>
<dbReference type="PANTHER" id="PTHR43712">
    <property type="entry name" value="PUTATIVE (AFU_ORTHOLOGUE AFUA_4G14580)-RELATED"/>
    <property type="match status" value="1"/>
</dbReference>
<dbReference type="PANTHER" id="PTHR43712:SF17">
    <property type="entry name" value="O-METHYLTRANSFERASE"/>
    <property type="match status" value="1"/>
</dbReference>
<dbReference type="SUPFAM" id="SSF46785">
    <property type="entry name" value="Winged helix' DNA-binding domain"/>
    <property type="match status" value="1"/>
</dbReference>
<dbReference type="InterPro" id="IPR016461">
    <property type="entry name" value="COMT-like"/>
</dbReference>
<dbReference type="InterPro" id="IPR036390">
    <property type="entry name" value="WH_DNA-bd_sf"/>
</dbReference>
<gene>
    <name evidence="7" type="primary">omtB</name>
    <name evidence="7" type="ORF">CTA1_5597</name>
</gene>
<protein>
    <submittedName>
        <fullName evidence="7">Demethylsterigmatocystin 6-O-methyltransferase</fullName>
    </submittedName>
</protein>
<evidence type="ECO:0000313" key="7">
    <source>
        <dbReference type="EMBL" id="TKW54717.1"/>
    </source>
</evidence>
<dbReference type="AlphaFoldDB" id="A0A4U6XK81"/>
<dbReference type="Proteomes" id="UP000310108">
    <property type="component" value="Unassembled WGS sequence"/>
</dbReference>
<feature type="domain" description="O-methyltransferase dimerisation" evidence="6">
    <location>
        <begin position="58"/>
        <end position="130"/>
    </location>
</feature>
<dbReference type="Gene3D" id="3.40.50.150">
    <property type="entry name" value="Vaccinia Virus protein VP39"/>
    <property type="match status" value="1"/>
</dbReference>
<dbReference type="GO" id="GO:0008171">
    <property type="term" value="F:O-methyltransferase activity"/>
    <property type="evidence" value="ECO:0007669"/>
    <property type="project" value="InterPro"/>
</dbReference>
<evidence type="ECO:0000256" key="4">
    <source>
        <dbReference type="PIRSR" id="PIRSR005739-1"/>
    </source>
</evidence>
<dbReference type="EMBL" id="PJEX01000125">
    <property type="protein sequence ID" value="TKW54717.1"/>
    <property type="molecule type" value="Genomic_DNA"/>
</dbReference>